<dbReference type="PANTHER" id="PTHR43103:SF6">
    <property type="entry name" value="PUTATIVE-RELATED"/>
    <property type="match status" value="1"/>
</dbReference>
<evidence type="ECO:0000259" key="1">
    <source>
        <dbReference type="Pfam" id="PF01370"/>
    </source>
</evidence>
<sequence length="309" mass="34561">MSKRIIITGGSGKAGQFIISHLLAQNYDILNLDLNPLPAPLNNKVHTLKVDLTDNGQVHGALHSHFHLTEPFREPLRQVPDAVIHLAGYARNMIVPDNETFRGNVLSTYNVLEAACRMGVPKIITASSLCAYGVAFAEGDVDYPSFPVDEEVDTNPMDVYGLSKVVGERTARSFARRFGTDVYVMRLGAIVAPEEMQSRFEEYVHAPERYKAHGWAYTDARDIGLMFERGLVTDGLGFQVFNAVNDCITNFASSTADFLQKTCPSVPITREMGAKEAPVTNKKMKEMLGFEQKHRWQDDLLPELRWDRV</sequence>
<comment type="caution">
    <text evidence="2">The sequence shown here is derived from an EMBL/GenBank/DDBJ whole genome shotgun (WGS) entry which is preliminary data.</text>
</comment>
<evidence type="ECO:0000313" key="3">
    <source>
        <dbReference type="Proteomes" id="UP001143548"/>
    </source>
</evidence>
<feature type="domain" description="NAD-dependent epimerase/dehydratase" evidence="1">
    <location>
        <begin position="5"/>
        <end position="196"/>
    </location>
</feature>
<accession>A0A9W5YJ56</accession>
<gene>
    <name evidence="2" type="ORF">AbraCBS73388_008393</name>
</gene>
<protein>
    <recommendedName>
        <fullName evidence="1">NAD-dependent epimerase/dehydratase domain-containing protein</fullName>
    </recommendedName>
</protein>
<dbReference type="InterPro" id="IPR036291">
    <property type="entry name" value="NAD(P)-bd_dom_sf"/>
</dbReference>
<dbReference type="PANTHER" id="PTHR43103">
    <property type="entry name" value="NUCLEOSIDE-DIPHOSPHATE-SUGAR EPIMERASE"/>
    <property type="match status" value="1"/>
</dbReference>
<dbReference type="Gene3D" id="3.40.50.720">
    <property type="entry name" value="NAD(P)-binding Rossmann-like Domain"/>
    <property type="match status" value="1"/>
</dbReference>
<dbReference type="AlphaFoldDB" id="A0A9W5YJ56"/>
<evidence type="ECO:0000313" key="2">
    <source>
        <dbReference type="EMBL" id="GKZ17468.1"/>
    </source>
</evidence>
<organism evidence="2 3">
    <name type="scientific">Aspergillus brasiliensis</name>
    <dbReference type="NCBI Taxonomy" id="319629"/>
    <lineage>
        <taxon>Eukaryota</taxon>
        <taxon>Fungi</taxon>
        <taxon>Dikarya</taxon>
        <taxon>Ascomycota</taxon>
        <taxon>Pezizomycotina</taxon>
        <taxon>Eurotiomycetes</taxon>
        <taxon>Eurotiomycetidae</taxon>
        <taxon>Eurotiales</taxon>
        <taxon>Aspergillaceae</taxon>
        <taxon>Aspergillus</taxon>
        <taxon>Aspergillus subgen. Circumdati</taxon>
    </lineage>
</organism>
<dbReference type="SUPFAM" id="SSF51735">
    <property type="entry name" value="NAD(P)-binding Rossmann-fold domains"/>
    <property type="match status" value="1"/>
</dbReference>
<reference evidence="2" key="1">
    <citation type="submission" date="2022-07" db="EMBL/GenBank/DDBJ databases">
        <title>Taxonomy of Aspergillus series Nigri: significant species reduction supported by multi-species coalescent approaches.</title>
        <authorList>
            <person name="Bian C."/>
            <person name="Kusuya Y."/>
            <person name="Sklenar F."/>
            <person name="D'hooge E."/>
            <person name="Yaguchi T."/>
            <person name="Takahashi H."/>
            <person name="Hubka V."/>
        </authorList>
    </citation>
    <scope>NUCLEOTIDE SEQUENCE</scope>
    <source>
        <strain evidence="2">CBS 733.88</strain>
    </source>
</reference>
<dbReference type="Pfam" id="PF01370">
    <property type="entry name" value="Epimerase"/>
    <property type="match status" value="1"/>
</dbReference>
<dbReference type="EMBL" id="BROQ01000005">
    <property type="protein sequence ID" value="GKZ17468.1"/>
    <property type="molecule type" value="Genomic_DNA"/>
</dbReference>
<proteinExistence type="predicted"/>
<dbReference type="Proteomes" id="UP001143548">
    <property type="component" value="Unassembled WGS sequence"/>
</dbReference>
<name>A0A9W5YJ56_9EURO</name>
<dbReference type="CDD" id="cd08946">
    <property type="entry name" value="SDR_e"/>
    <property type="match status" value="1"/>
</dbReference>
<dbReference type="InterPro" id="IPR001509">
    <property type="entry name" value="Epimerase_deHydtase"/>
</dbReference>